<dbReference type="GO" id="GO:0042575">
    <property type="term" value="C:DNA polymerase complex"/>
    <property type="evidence" value="ECO:0007669"/>
    <property type="project" value="UniProtKB-ARBA"/>
</dbReference>
<dbReference type="InterPro" id="IPR041588">
    <property type="entry name" value="Integrase_H2C2"/>
</dbReference>
<dbReference type="InterPro" id="IPR043502">
    <property type="entry name" value="DNA/RNA_pol_sf"/>
</dbReference>
<dbReference type="Gene3D" id="3.30.420.10">
    <property type="entry name" value="Ribonuclease H-like superfamily/Ribonuclease H"/>
    <property type="match status" value="2"/>
</dbReference>
<proteinExistence type="predicted"/>
<dbReference type="InterPro" id="IPR036397">
    <property type="entry name" value="RNaseH_sf"/>
</dbReference>
<dbReference type="SUPFAM" id="SSF56672">
    <property type="entry name" value="DNA/RNA polymerases"/>
    <property type="match status" value="1"/>
</dbReference>
<organism evidence="3 4">
    <name type="scientific">Eumeta variegata</name>
    <name type="common">Bagworm moth</name>
    <name type="synonym">Eumeta japonica</name>
    <dbReference type="NCBI Taxonomy" id="151549"/>
    <lineage>
        <taxon>Eukaryota</taxon>
        <taxon>Metazoa</taxon>
        <taxon>Ecdysozoa</taxon>
        <taxon>Arthropoda</taxon>
        <taxon>Hexapoda</taxon>
        <taxon>Insecta</taxon>
        <taxon>Pterygota</taxon>
        <taxon>Neoptera</taxon>
        <taxon>Endopterygota</taxon>
        <taxon>Lepidoptera</taxon>
        <taxon>Glossata</taxon>
        <taxon>Ditrysia</taxon>
        <taxon>Tineoidea</taxon>
        <taxon>Psychidae</taxon>
        <taxon>Oiketicinae</taxon>
        <taxon>Eumeta</taxon>
    </lineage>
</organism>
<evidence type="ECO:0000313" key="4">
    <source>
        <dbReference type="Proteomes" id="UP000299102"/>
    </source>
</evidence>
<dbReference type="InterPro" id="IPR001584">
    <property type="entry name" value="Integrase_cat-core"/>
</dbReference>
<dbReference type="PROSITE" id="PS50994">
    <property type="entry name" value="INTEGRASE"/>
    <property type="match status" value="1"/>
</dbReference>
<dbReference type="Proteomes" id="UP000299102">
    <property type="component" value="Unassembled WGS sequence"/>
</dbReference>
<comment type="caution">
    <text evidence="3">The sequence shown here is derived from an EMBL/GenBank/DDBJ whole genome shotgun (WGS) entry which is preliminary data.</text>
</comment>
<dbReference type="SUPFAM" id="SSF53098">
    <property type="entry name" value="Ribonuclease H-like"/>
    <property type="match status" value="1"/>
</dbReference>
<sequence>MVPTHFAVVNPAKPKPRIVHDAARARGTSLNENLLTGPDLLQSLPAVLMKFRQHRVAVAADIKEMFLQIEIAEEDRDALRFLWRSDRREGQPTEYRMTRVIFGAASSPCTAIYVKCKRRKHRESFPAAATGIVENHYMDYYLQSFPTTEEAIKIAREVALVHSRAHFNLQKWRSNDEPTLNALTLEPRQVDKKLNCGTNEEKVLGLIWRPKSDTLAFDLDLKHIPKEIMLGQKRPTKREILRTAMSVFDPLGLAAPLTIAAKRILQATWKLGTDWDEEVPDDVYKDWNTWLEHLQALKKLDIPRCYPGCTHAVKRELHTFVDASEHTYAASTYWRTTAADGSINVSLVMAKARVAPLKITSVPRLELQAAVMGVRLARCTEEGHDVKPDQRVFWTDSRTVLTWIKTGARAYKPFVAHRLAEIEEETKTTEWRWVPTAHNVADDANRRPTSIKRTGGSAGPSSCDIPRKSGQAKREQSHAHHPRGRSAHIPPATRGGQTSSKHYQISHDSRTHAISRRRTQKTDKNDPNWRQTLKKVKKIDKTIHTSANERKFVLLEANYLRQAELLWLQAIQKESFESELAAVKAALPLPRTSRIRNLALEVDASGLLLVKTRVAAASDVTTETKGPPVVDGHHPYVRLFVQAVHEQLHHAGVEATTNEIRQRLWVLRMRPTIRTVIKSCLRCRIRRATPGEPPTGNLPAARLAHHQRPFSYVGLDYFGPYNVTIGRQHQKRYVALFTCLTTRAVHLEVAGGLSADSAILAIRRMMARRGAPVEIWSDNGTNFHGADAKLQKTARGAAAQETSARAIDWRYIPPGAPFMGGAWERLVQSIKRALAVTLHERCPKEEVFTTLLLEAEYTVNSRPLTHVSVSADDPEALTPNHFLLGGPGRVPLPGSFSDYDTYGRQQWRHAQRLVDLFWTRWIREYLPTLQYRREPVGRGNPPAVGDTVIVVDGTLPRNAWMRGRVTATYPGKDGVVRVADITTSTGILRRPTKKLVVLPR</sequence>
<dbReference type="Pfam" id="PF17921">
    <property type="entry name" value="Integrase_H2C2"/>
    <property type="match status" value="1"/>
</dbReference>
<protein>
    <recommendedName>
        <fullName evidence="2">Integrase catalytic domain-containing protein</fullName>
    </recommendedName>
</protein>
<dbReference type="Gene3D" id="1.10.340.70">
    <property type="match status" value="1"/>
</dbReference>
<dbReference type="AlphaFoldDB" id="A0A4C1YEF4"/>
<dbReference type="STRING" id="151549.A0A4C1YEF4"/>
<dbReference type="EMBL" id="BGZK01001157">
    <property type="protein sequence ID" value="GBP72837.1"/>
    <property type="molecule type" value="Genomic_DNA"/>
</dbReference>
<dbReference type="InterPro" id="IPR040676">
    <property type="entry name" value="DUF5641"/>
</dbReference>
<name>A0A4C1YEF4_EUMVA</name>
<dbReference type="Pfam" id="PF18701">
    <property type="entry name" value="DUF5641"/>
    <property type="match status" value="1"/>
</dbReference>
<dbReference type="PANTHER" id="PTHR47331:SF4">
    <property type="entry name" value="PEPTIDASE S1 DOMAIN-CONTAINING PROTEIN"/>
    <property type="match status" value="1"/>
</dbReference>
<evidence type="ECO:0000313" key="3">
    <source>
        <dbReference type="EMBL" id="GBP72837.1"/>
    </source>
</evidence>
<dbReference type="Pfam" id="PF05380">
    <property type="entry name" value="Peptidase_A17"/>
    <property type="match status" value="1"/>
</dbReference>
<feature type="region of interest" description="Disordered" evidence="1">
    <location>
        <begin position="442"/>
        <end position="528"/>
    </location>
</feature>
<keyword evidence="4" id="KW-1185">Reference proteome</keyword>
<dbReference type="GO" id="GO:0071897">
    <property type="term" value="P:DNA biosynthetic process"/>
    <property type="evidence" value="ECO:0007669"/>
    <property type="project" value="UniProtKB-ARBA"/>
</dbReference>
<dbReference type="PANTHER" id="PTHR47331">
    <property type="entry name" value="PHD-TYPE DOMAIN-CONTAINING PROTEIN"/>
    <property type="match status" value="1"/>
</dbReference>
<evidence type="ECO:0000259" key="2">
    <source>
        <dbReference type="PROSITE" id="PS50994"/>
    </source>
</evidence>
<evidence type="ECO:0000256" key="1">
    <source>
        <dbReference type="SAM" id="MobiDB-lite"/>
    </source>
</evidence>
<accession>A0A4C1YEF4</accession>
<dbReference type="CDD" id="cd01644">
    <property type="entry name" value="RT_pepA17"/>
    <property type="match status" value="1"/>
</dbReference>
<dbReference type="GO" id="GO:0015074">
    <property type="term" value="P:DNA integration"/>
    <property type="evidence" value="ECO:0007669"/>
    <property type="project" value="InterPro"/>
</dbReference>
<dbReference type="GO" id="GO:0003676">
    <property type="term" value="F:nucleic acid binding"/>
    <property type="evidence" value="ECO:0007669"/>
    <property type="project" value="InterPro"/>
</dbReference>
<dbReference type="InterPro" id="IPR008042">
    <property type="entry name" value="Retrotrans_Pao"/>
</dbReference>
<reference evidence="3 4" key="1">
    <citation type="journal article" date="2019" name="Commun. Biol.">
        <title>The bagworm genome reveals a unique fibroin gene that provides high tensile strength.</title>
        <authorList>
            <person name="Kono N."/>
            <person name="Nakamura H."/>
            <person name="Ohtoshi R."/>
            <person name="Tomita M."/>
            <person name="Numata K."/>
            <person name="Arakawa K."/>
        </authorList>
    </citation>
    <scope>NUCLEOTIDE SEQUENCE [LARGE SCALE GENOMIC DNA]</scope>
</reference>
<gene>
    <name evidence="3" type="ORF">EVAR_40338_1</name>
</gene>
<dbReference type="OrthoDB" id="5983986at2759"/>
<dbReference type="InterPro" id="IPR012337">
    <property type="entry name" value="RNaseH-like_sf"/>
</dbReference>
<feature type="domain" description="Integrase catalytic" evidence="2">
    <location>
        <begin position="705"/>
        <end position="887"/>
    </location>
</feature>